<evidence type="ECO:0000313" key="2">
    <source>
        <dbReference type="Proteomes" id="UP000248405"/>
    </source>
</evidence>
<accession>A0A319D0R0</accession>
<keyword evidence="2" id="KW-1185">Reference proteome</keyword>
<protein>
    <submittedName>
        <fullName evidence="1">Uncharacterized protein</fullName>
    </submittedName>
</protein>
<sequence>MGPSWWLSKVFKNWVCGLQGSFFVARRQQRRQIIGETGSSSSYCHLSGPRRMLCVFIRTLVSSEVGPKAKGKLWCFSYVIGHQSLCKHLRSKCAIDGACCISRKLHGDIKVSCLP</sequence>
<proteinExistence type="predicted"/>
<dbReference type="AlphaFoldDB" id="A0A319D0R0"/>
<gene>
    <name evidence="1" type="ORF">BO88DRAFT_103371</name>
</gene>
<dbReference type="EMBL" id="KZ821615">
    <property type="protein sequence ID" value="PYH73702.1"/>
    <property type="molecule type" value="Genomic_DNA"/>
</dbReference>
<dbReference type="Proteomes" id="UP000248405">
    <property type="component" value="Unassembled WGS sequence"/>
</dbReference>
<reference evidence="1" key="1">
    <citation type="submission" date="2016-12" db="EMBL/GenBank/DDBJ databases">
        <title>The genomes of Aspergillus section Nigri reveals drivers in fungal speciation.</title>
        <authorList>
            <consortium name="DOE Joint Genome Institute"/>
            <person name="Vesth T.C."/>
            <person name="Nybo J."/>
            <person name="Theobald S."/>
            <person name="Brandl J."/>
            <person name="Frisvad J.C."/>
            <person name="Nielsen K.F."/>
            <person name="Lyhne E.K."/>
            <person name="Kogle M.E."/>
            <person name="Kuo A."/>
            <person name="Riley R."/>
            <person name="Clum A."/>
            <person name="Nolan M."/>
            <person name="Lipzen A."/>
            <person name="Salamov A."/>
            <person name="Henrissat B."/>
            <person name="Wiebenga A."/>
            <person name="De Vries R.P."/>
            <person name="Grigoriev I.V."/>
            <person name="Mortensen U.H."/>
            <person name="Andersen M.R."/>
            <person name="Baker S.E."/>
        </authorList>
    </citation>
    <scope>NUCLEOTIDE SEQUENCE [LARGE SCALE GENOMIC DNA]</scope>
    <source>
        <strain evidence="1">CBS 113365</strain>
    </source>
</reference>
<dbReference type="GeneID" id="37205799"/>
<dbReference type="RefSeq" id="XP_025567496.1">
    <property type="nucleotide sequence ID" value="XM_025701207.1"/>
</dbReference>
<organism evidence="1 2">
    <name type="scientific">Aspergillus vadensis (strain CBS 113365 / IMI 142717 / IBT 24658)</name>
    <dbReference type="NCBI Taxonomy" id="1448311"/>
    <lineage>
        <taxon>Eukaryota</taxon>
        <taxon>Fungi</taxon>
        <taxon>Dikarya</taxon>
        <taxon>Ascomycota</taxon>
        <taxon>Pezizomycotina</taxon>
        <taxon>Eurotiomycetes</taxon>
        <taxon>Eurotiomycetidae</taxon>
        <taxon>Eurotiales</taxon>
        <taxon>Aspergillaceae</taxon>
        <taxon>Aspergillus</taxon>
        <taxon>Aspergillus subgen. Circumdati</taxon>
    </lineage>
</organism>
<name>A0A319D0R0_ASPVC</name>
<evidence type="ECO:0000313" key="1">
    <source>
        <dbReference type="EMBL" id="PYH73702.1"/>
    </source>
</evidence>